<evidence type="ECO:0000256" key="2">
    <source>
        <dbReference type="ARBA" id="ARBA00004882"/>
    </source>
</evidence>
<keyword evidence="6 14" id="KW-0686">Riboflavin biosynthesis</keyword>
<dbReference type="AlphaFoldDB" id="A0A916XBS0"/>
<feature type="domain" description="CMP/dCMP-type deaminase" evidence="19">
    <location>
        <begin position="3"/>
        <end position="125"/>
    </location>
</feature>
<evidence type="ECO:0000256" key="10">
    <source>
        <dbReference type="ARBA" id="ARBA00023002"/>
    </source>
</evidence>
<dbReference type="Pfam" id="PF01872">
    <property type="entry name" value="RibD_C"/>
    <property type="match status" value="1"/>
</dbReference>
<comment type="similarity">
    <text evidence="4 14">In the N-terminal section; belongs to the cytidine and deoxycytidylate deaminase family.</text>
</comment>
<dbReference type="GO" id="GO:0008703">
    <property type="term" value="F:5-amino-6-(5-phosphoribosylamino)uracil reductase activity"/>
    <property type="evidence" value="ECO:0007669"/>
    <property type="project" value="UniProtKB-EC"/>
</dbReference>
<evidence type="ECO:0000256" key="8">
    <source>
        <dbReference type="ARBA" id="ARBA00022833"/>
    </source>
</evidence>
<dbReference type="EC" id="1.1.1.193" evidence="14"/>
<dbReference type="InterPro" id="IPR016193">
    <property type="entry name" value="Cytidine_deaminase-like"/>
</dbReference>
<keyword evidence="8 14" id="KW-0862">Zinc</keyword>
<evidence type="ECO:0000256" key="3">
    <source>
        <dbReference type="ARBA" id="ARBA00004910"/>
    </source>
</evidence>
<keyword evidence="10 14" id="KW-0560">Oxidoreductase</keyword>
<comment type="similarity">
    <text evidence="5 14">In the C-terminal section; belongs to the HTP reductase family.</text>
</comment>
<dbReference type="InterPro" id="IPR024072">
    <property type="entry name" value="DHFR-like_dom_sf"/>
</dbReference>
<feature type="binding site" evidence="17">
    <location>
        <position position="78"/>
    </location>
    <ligand>
        <name>Zn(2+)</name>
        <dbReference type="ChEBI" id="CHEBI:29105"/>
        <note>catalytic</note>
    </ligand>
</feature>
<evidence type="ECO:0000256" key="12">
    <source>
        <dbReference type="ARBA" id="ARBA00049861"/>
    </source>
</evidence>
<dbReference type="PROSITE" id="PS00903">
    <property type="entry name" value="CYT_DCMP_DEAMINASES_1"/>
    <property type="match status" value="1"/>
</dbReference>
<dbReference type="InterPro" id="IPR002734">
    <property type="entry name" value="RibDG_C"/>
</dbReference>
<feature type="binding site" evidence="16">
    <location>
        <position position="173"/>
    </location>
    <ligand>
        <name>NADP(+)</name>
        <dbReference type="ChEBI" id="CHEBI:58349"/>
    </ligand>
</feature>
<feature type="binding site" evidence="17">
    <location>
        <position position="53"/>
    </location>
    <ligand>
        <name>Zn(2+)</name>
        <dbReference type="ChEBI" id="CHEBI:29105"/>
        <note>catalytic</note>
    </ligand>
</feature>
<reference evidence="20" key="1">
    <citation type="journal article" date="2014" name="Int. J. Syst. Evol. Microbiol.">
        <title>Complete genome sequence of Corynebacterium casei LMG S-19264T (=DSM 44701T), isolated from a smear-ripened cheese.</title>
        <authorList>
            <consortium name="US DOE Joint Genome Institute (JGI-PGF)"/>
            <person name="Walter F."/>
            <person name="Albersmeier A."/>
            <person name="Kalinowski J."/>
            <person name="Ruckert C."/>
        </authorList>
    </citation>
    <scope>NUCLEOTIDE SEQUENCE</scope>
    <source>
        <strain evidence="20">CGMCC 1.15478</strain>
    </source>
</reference>
<feature type="binding site" evidence="17">
    <location>
        <position position="87"/>
    </location>
    <ligand>
        <name>Zn(2+)</name>
        <dbReference type="ChEBI" id="CHEBI:29105"/>
        <note>catalytic</note>
    </ligand>
</feature>
<feature type="binding site" evidence="16">
    <location>
        <position position="210"/>
    </location>
    <ligand>
        <name>substrate</name>
    </ligand>
</feature>
<dbReference type="Gene3D" id="3.40.140.10">
    <property type="entry name" value="Cytidine Deaminase, domain 2"/>
    <property type="match status" value="1"/>
</dbReference>
<dbReference type="GO" id="GO:0009231">
    <property type="term" value="P:riboflavin biosynthetic process"/>
    <property type="evidence" value="ECO:0007669"/>
    <property type="project" value="UniProtKB-KW"/>
</dbReference>
<gene>
    <name evidence="20" type="primary">ribD</name>
    <name evidence="20" type="ORF">GCM10011410_09360</name>
</gene>
<evidence type="ECO:0000256" key="4">
    <source>
        <dbReference type="ARBA" id="ARBA00005259"/>
    </source>
</evidence>
<evidence type="ECO:0000256" key="14">
    <source>
        <dbReference type="PIRNR" id="PIRNR006769"/>
    </source>
</evidence>
<protein>
    <recommendedName>
        <fullName evidence="14">Riboflavin biosynthesis protein RibD</fullName>
    </recommendedName>
    <domain>
        <recommendedName>
            <fullName evidence="14">Diaminohydroxyphosphoribosylaminopyrimidine deaminase</fullName>
            <shortName evidence="14">DRAP deaminase</shortName>
            <ecNumber evidence="14">3.5.4.26</ecNumber>
        </recommendedName>
        <alternativeName>
            <fullName evidence="14">Riboflavin-specific deaminase</fullName>
        </alternativeName>
    </domain>
    <domain>
        <recommendedName>
            <fullName evidence="14">5-amino-6-(5-phosphoribosylamino)uracil reductase</fullName>
            <ecNumber evidence="14">1.1.1.193</ecNumber>
        </recommendedName>
        <alternativeName>
            <fullName evidence="14">HTP reductase</fullName>
        </alternativeName>
    </domain>
</protein>
<feature type="binding site" evidence="16">
    <location>
        <position position="199"/>
    </location>
    <ligand>
        <name>NADP(+)</name>
        <dbReference type="ChEBI" id="CHEBI:58349"/>
    </ligand>
</feature>
<evidence type="ECO:0000313" key="20">
    <source>
        <dbReference type="EMBL" id="GGC59061.1"/>
    </source>
</evidence>
<feature type="binding site" evidence="16">
    <location>
        <position position="157"/>
    </location>
    <ligand>
        <name>NADP(+)</name>
        <dbReference type="ChEBI" id="CHEBI:58349"/>
    </ligand>
</feature>
<dbReference type="PANTHER" id="PTHR38011">
    <property type="entry name" value="DIHYDROFOLATE REDUCTASE FAMILY PROTEIN (AFU_ORTHOLOGUE AFUA_8G06820)"/>
    <property type="match status" value="1"/>
</dbReference>
<evidence type="ECO:0000256" key="1">
    <source>
        <dbReference type="ARBA" id="ARBA00002151"/>
    </source>
</evidence>
<feature type="binding site" evidence="16">
    <location>
        <position position="228"/>
    </location>
    <ligand>
        <name>NADP(+)</name>
        <dbReference type="ChEBI" id="CHEBI:58349"/>
    </ligand>
</feature>
<dbReference type="PROSITE" id="PS51747">
    <property type="entry name" value="CYT_DCMP_DEAMINASES_2"/>
    <property type="match status" value="1"/>
</dbReference>
<sequence>MGVHLQEAMRRAVDESDKVRGSTSPNPPVGAVVLDVAGAVVGVGATQPPGGPHAEVMALRDAGERAYGGSIIVTLEPCDHFGRTPPCSQAIIDAGIAQVHYAVADPVSYAAGGARTLARAGVAVTTWHDATPVTQGPLRAWLHRQRTGRPHFTYKYAASLDGRSAAADGSSQWISGDQSRARDRAERSKIDAIVVGTGTVLADNPWLTARNPDGSLTDHQPVRVVVGTRPIPPEARVCDDAAPTVFVRSRNIDDVVEALKDHVDVVVEGGPHLAGAFFKAGMVDRITAYVAPVILGSGTSAVVDAGVGNIADAKRFHCESVSLLGDDVLISLVPR</sequence>
<feature type="compositionally biased region" description="Basic and acidic residues" evidence="18">
    <location>
        <begin position="7"/>
        <end position="20"/>
    </location>
</feature>
<dbReference type="EMBL" id="BMJH01000001">
    <property type="protein sequence ID" value="GGC59061.1"/>
    <property type="molecule type" value="Genomic_DNA"/>
</dbReference>
<evidence type="ECO:0000256" key="11">
    <source>
        <dbReference type="ARBA" id="ARBA00023268"/>
    </source>
</evidence>
<name>A0A916XBS0_9ACTN</name>
<comment type="catalytic activity">
    <reaction evidence="13 14">
        <text>2,5-diamino-6-hydroxy-4-(5-phosphoribosylamino)-pyrimidine + H2O + H(+) = 5-amino-6-(5-phospho-D-ribosylamino)uracil + NH4(+)</text>
        <dbReference type="Rhea" id="RHEA:21868"/>
        <dbReference type="ChEBI" id="CHEBI:15377"/>
        <dbReference type="ChEBI" id="CHEBI:15378"/>
        <dbReference type="ChEBI" id="CHEBI:28938"/>
        <dbReference type="ChEBI" id="CHEBI:58453"/>
        <dbReference type="ChEBI" id="CHEBI:58614"/>
        <dbReference type="EC" id="3.5.4.26"/>
    </reaction>
</comment>
<dbReference type="NCBIfam" id="TIGR00326">
    <property type="entry name" value="eubact_ribD"/>
    <property type="match status" value="1"/>
</dbReference>
<comment type="cofactor">
    <cofactor evidence="14 17">
        <name>Zn(2+)</name>
        <dbReference type="ChEBI" id="CHEBI:29105"/>
    </cofactor>
    <text evidence="14 17">Binds 1 zinc ion.</text>
</comment>
<feature type="binding site" evidence="16">
    <location>
        <position position="207"/>
    </location>
    <ligand>
        <name>substrate</name>
    </ligand>
</feature>
<comment type="caution">
    <text evidence="20">The sequence shown here is derived from an EMBL/GenBank/DDBJ whole genome shotgun (WGS) entry which is preliminary data.</text>
</comment>
<comment type="catalytic activity">
    <reaction evidence="12 14">
        <text>5-amino-6-(5-phospho-D-ribitylamino)uracil + NADP(+) = 5-amino-6-(5-phospho-D-ribosylamino)uracil + NADPH + H(+)</text>
        <dbReference type="Rhea" id="RHEA:17845"/>
        <dbReference type="ChEBI" id="CHEBI:15378"/>
        <dbReference type="ChEBI" id="CHEBI:57783"/>
        <dbReference type="ChEBI" id="CHEBI:58349"/>
        <dbReference type="ChEBI" id="CHEBI:58421"/>
        <dbReference type="ChEBI" id="CHEBI:58453"/>
        <dbReference type="EC" id="1.1.1.193"/>
    </reaction>
</comment>
<keyword evidence="7 14" id="KW-0479">Metal-binding</keyword>
<dbReference type="GO" id="GO:0008270">
    <property type="term" value="F:zinc ion binding"/>
    <property type="evidence" value="ECO:0007669"/>
    <property type="project" value="InterPro"/>
</dbReference>
<keyword evidence="11" id="KW-0511">Multifunctional enzyme</keyword>
<dbReference type="CDD" id="cd01284">
    <property type="entry name" value="Riboflavin_deaminase-reductase"/>
    <property type="match status" value="1"/>
</dbReference>
<accession>A0A916XBS0</accession>
<evidence type="ECO:0000256" key="9">
    <source>
        <dbReference type="ARBA" id="ARBA00022857"/>
    </source>
</evidence>
<keyword evidence="21" id="KW-1185">Reference proteome</keyword>
<dbReference type="EC" id="3.5.4.26" evidence="14"/>
<feature type="binding site" evidence="16">
    <location>
        <position position="171"/>
    </location>
    <ligand>
        <name>substrate</name>
    </ligand>
</feature>
<proteinExistence type="inferred from homology"/>
<dbReference type="SUPFAM" id="SSF53927">
    <property type="entry name" value="Cytidine deaminase-like"/>
    <property type="match status" value="1"/>
</dbReference>
<evidence type="ECO:0000256" key="5">
    <source>
        <dbReference type="ARBA" id="ARBA00007417"/>
    </source>
</evidence>
<evidence type="ECO:0000256" key="6">
    <source>
        <dbReference type="ARBA" id="ARBA00022619"/>
    </source>
</evidence>
<evidence type="ECO:0000256" key="17">
    <source>
        <dbReference type="PIRSR" id="PIRSR006769-3"/>
    </source>
</evidence>
<dbReference type="InterPro" id="IPR002125">
    <property type="entry name" value="CMP_dCMP_dom"/>
</dbReference>
<dbReference type="Pfam" id="PF00383">
    <property type="entry name" value="dCMP_cyt_deam_1"/>
    <property type="match status" value="1"/>
</dbReference>
<comment type="function">
    <text evidence="1 14">Converts 2,5-diamino-6-(ribosylamino)-4(3h)-pyrimidinone 5'-phosphate into 5-amino-6-(ribosylamino)-2,4(1h,3h)-pyrimidinedione 5'-phosphate.</text>
</comment>
<dbReference type="RefSeq" id="WP_188671101.1">
    <property type="nucleotide sequence ID" value="NZ_BMJH01000001.1"/>
</dbReference>
<feature type="region of interest" description="Disordered" evidence="18">
    <location>
        <begin position="1"/>
        <end position="27"/>
    </location>
</feature>
<evidence type="ECO:0000256" key="18">
    <source>
        <dbReference type="SAM" id="MobiDB-lite"/>
    </source>
</evidence>
<feature type="binding site" evidence="16">
    <location>
        <position position="203"/>
    </location>
    <ligand>
        <name>substrate</name>
    </ligand>
</feature>
<comment type="pathway">
    <text evidence="3 14">Cofactor biosynthesis; riboflavin biosynthesis; 5-amino-6-(D-ribitylamino)uracil from GTP: step 3/4.</text>
</comment>
<dbReference type="InterPro" id="IPR050765">
    <property type="entry name" value="Riboflavin_Biosynth_HTPR"/>
</dbReference>
<reference evidence="20" key="2">
    <citation type="submission" date="2020-09" db="EMBL/GenBank/DDBJ databases">
        <authorList>
            <person name="Sun Q."/>
            <person name="Zhou Y."/>
        </authorList>
    </citation>
    <scope>NUCLEOTIDE SEQUENCE</scope>
    <source>
        <strain evidence="20">CGMCC 1.15478</strain>
    </source>
</reference>
<dbReference type="PANTHER" id="PTHR38011:SF7">
    <property type="entry name" value="2,5-DIAMINO-6-RIBOSYLAMINO-4(3H)-PYRIMIDINONE 5'-PHOSPHATE REDUCTASE"/>
    <property type="match status" value="1"/>
</dbReference>
<dbReference type="PIRSF" id="PIRSF006769">
    <property type="entry name" value="RibD"/>
    <property type="match status" value="1"/>
</dbReference>
<feature type="active site" description="Proton donor" evidence="15">
    <location>
        <position position="55"/>
    </location>
</feature>
<feature type="binding site" evidence="16">
    <location>
        <position position="187"/>
    </location>
    <ligand>
        <name>substrate</name>
    </ligand>
</feature>
<feature type="binding site" evidence="16">
    <location>
        <begin position="270"/>
        <end position="276"/>
    </location>
    <ligand>
        <name>NADP(+)</name>
        <dbReference type="ChEBI" id="CHEBI:58349"/>
    </ligand>
</feature>
<dbReference type="InterPro" id="IPR004794">
    <property type="entry name" value="Eubact_RibD"/>
</dbReference>
<evidence type="ECO:0000259" key="19">
    <source>
        <dbReference type="PROSITE" id="PS51747"/>
    </source>
</evidence>
<dbReference type="InterPro" id="IPR016192">
    <property type="entry name" value="APOBEC/CMP_deaminase_Zn-bd"/>
</dbReference>
<evidence type="ECO:0000256" key="16">
    <source>
        <dbReference type="PIRSR" id="PIRSR006769-2"/>
    </source>
</evidence>
<evidence type="ECO:0000313" key="21">
    <source>
        <dbReference type="Proteomes" id="UP000641514"/>
    </source>
</evidence>
<dbReference type="GO" id="GO:0008835">
    <property type="term" value="F:diaminohydroxyphosphoribosylaminopyrimidine deaminase activity"/>
    <property type="evidence" value="ECO:0007669"/>
    <property type="project" value="UniProtKB-EC"/>
</dbReference>
<feature type="binding site" evidence="16">
    <location>
        <position position="268"/>
    </location>
    <ligand>
        <name>substrate</name>
    </ligand>
</feature>
<dbReference type="Proteomes" id="UP000641514">
    <property type="component" value="Unassembled WGS sequence"/>
</dbReference>
<evidence type="ECO:0000256" key="13">
    <source>
        <dbReference type="ARBA" id="ARBA00049886"/>
    </source>
</evidence>
<keyword evidence="14" id="KW-0378">Hydrolase</keyword>
<comment type="pathway">
    <text evidence="2 14">Cofactor biosynthesis; riboflavin biosynthesis; 5-amino-6-(D-ribitylamino)uracil from GTP: step 2/4.</text>
</comment>
<evidence type="ECO:0000256" key="7">
    <source>
        <dbReference type="ARBA" id="ARBA00022723"/>
    </source>
</evidence>
<keyword evidence="9 14" id="KW-0521">NADP</keyword>
<evidence type="ECO:0000256" key="15">
    <source>
        <dbReference type="PIRSR" id="PIRSR006769-1"/>
    </source>
</evidence>
<dbReference type="Gene3D" id="3.40.430.10">
    <property type="entry name" value="Dihydrofolate Reductase, subunit A"/>
    <property type="match status" value="1"/>
</dbReference>
<dbReference type="SUPFAM" id="SSF53597">
    <property type="entry name" value="Dihydrofolate reductase-like"/>
    <property type="match status" value="1"/>
</dbReference>
<organism evidence="20 21">
    <name type="scientific">Hoyosella rhizosphaerae</name>
    <dbReference type="NCBI Taxonomy" id="1755582"/>
    <lineage>
        <taxon>Bacteria</taxon>
        <taxon>Bacillati</taxon>
        <taxon>Actinomycetota</taxon>
        <taxon>Actinomycetes</taxon>
        <taxon>Mycobacteriales</taxon>
        <taxon>Hoyosellaceae</taxon>
        <taxon>Hoyosella</taxon>
    </lineage>
</organism>